<dbReference type="Proteomes" id="UP000648722">
    <property type="component" value="Unassembled WGS sequence"/>
</dbReference>
<dbReference type="InterPro" id="IPR003661">
    <property type="entry name" value="HisK_dim/P_dom"/>
</dbReference>
<keyword evidence="11" id="KW-1185">Reference proteome</keyword>
<evidence type="ECO:0000256" key="4">
    <source>
        <dbReference type="ARBA" id="ARBA00023012"/>
    </source>
</evidence>
<evidence type="ECO:0000259" key="9">
    <source>
        <dbReference type="PROSITE" id="PS50113"/>
    </source>
</evidence>
<dbReference type="EMBL" id="BMFS01000004">
    <property type="protein sequence ID" value="GGG97597.1"/>
    <property type="molecule type" value="Genomic_DNA"/>
</dbReference>
<evidence type="ECO:0000256" key="5">
    <source>
        <dbReference type="PROSITE-ProRule" id="PRU00169"/>
    </source>
</evidence>
<dbReference type="InterPro" id="IPR011006">
    <property type="entry name" value="CheY-like_superfamily"/>
</dbReference>
<dbReference type="InterPro" id="IPR003594">
    <property type="entry name" value="HATPase_dom"/>
</dbReference>
<dbReference type="Gene3D" id="1.10.287.130">
    <property type="match status" value="1"/>
</dbReference>
<dbReference type="RefSeq" id="WP_188451620.1">
    <property type="nucleotide sequence ID" value="NZ_BMFS01000004.1"/>
</dbReference>
<feature type="domain" description="PAS" evidence="8">
    <location>
        <begin position="571"/>
        <end position="632"/>
    </location>
</feature>
<reference evidence="11" key="1">
    <citation type="journal article" date="2019" name="Int. J. Syst. Evol. Microbiol.">
        <title>The Global Catalogue of Microorganisms (GCM) 10K type strain sequencing project: providing services to taxonomists for standard genome sequencing and annotation.</title>
        <authorList>
            <consortium name="The Broad Institute Genomics Platform"/>
            <consortium name="The Broad Institute Genome Sequencing Center for Infectious Disease"/>
            <person name="Wu L."/>
            <person name="Ma J."/>
        </authorList>
    </citation>
    <scope>NUCLEOTIDE SEQUENCE [LARGE SCALE GENOMIC DNA]</scope>
    <source>
        <strain evidence="11">CGMCC 1.12766</strain>
    </source>
</reference>
<dbReference type="CDD" id="cd16922">
    <property type="entry name" value="HATPase_EvgS-ArcB-TorS-like"/>
    <property type="match status" value="1"/>
</dbReference>
<accession>A0ABQ1XM81</accession>
<gene>
    <name evidence="10" type="ORF">GCM10007420_11680</name>
</gene>
<dbReference type="NCBIfam" id="TIGR00229">
    <property type="entry name" value="sensory_box"/>
    <property type="match status" value="2"/>
</dbReference>
<proteinExistence type="predicted"/>
<evidence type="ECO:0000259" key="8">
    <source>
        <dbReference type="PROSITE" id="PS50112"/>
    </source>
</evidence>
<dbReference type="InterPro" id="IPR013656">
    <property type="entry name" value="PAS_4"/>
</dbReference>
<dbReference type="Pfam" id="PF00512">
    <property type="entry name" value="HisKA"/>
    <property type="match status" value="1"/>
</dbReference>
<dbReference type="SUPFAM" id="SSF52172">
    <property type="entry name" value="CheY-like"/>
    <property type="match status" value="1"/>
</dbReference>
<evidence type="ECO:0000256" key="1">
    <source>
        <dbReference type="ARBA" id="ARBA00000085"/>
    </source>
</evidence>
<dbReference type="InterPro" id="IPR005467">
    <property type="entry name" value="His_kinase_dom"/>
</dbReference>
<dbReference type="SMART" id="SM00448">
    <property type="entry name" value="REC"/>
    <property type="match status" value="1"/>
</dbReference>
<dbReference type="CDD" id="cd00082">
    <property type="entry name" value="HisKA"/>
    <property type="match status" value="1"/>
</dbReference>
<evidence type="ECO:0000256" key="3">
    <source>
        <dbReference type="ARBA" id="ARBA00022553"/>
    </source>
</evidence>
<name>A0ABQ1XM81_9PROT</name>
<dbReference type="SUPFAM" id="SSF55874">
    <property type="entry name" value="ATPase domain of HSP90 chaperone/DNA topoisomerase II/histidine kinase"/>
    <property type="match status" value="1"/>
</dbReference>
<dbReference type="SMART" id="SM00387">
    <property type="entry name" value="HATPase_c"/>
    <property type="match status" value="1"/>
</dbReference>
<dbReference type="CDD" id="cd00130">
    <property type="entry name" value="PAS"/>
    <property type="match status" value="4"/>
</dbReference>
<feature type="domain" description="Response regulatory" evidence="7">
    <location>
        <begin position="1072"/>
        <end position="1190"/>
    </location>
</feature>
<dbReference type="InterPro" id="IPR001610">
    <property type="entry name" value="PAC"/>
</dbReference>
<dbReference type="InterPro" id="IPR004358">
    <property type="entry name" value="Sig_transdc_His_kin-like_C"/>
</dbReference>
<dbReference type="PROSITE" id="PS50112">
    <property type="entry name" value="PAS"/>
    <property type="match status" value="2"/>
</dbReference>
<dbReference type="SUPFAM" id="SSF47384">
    <property type="entry name" value="Homodimeric domain of signal transducing histidine kinase"/>
    <property type="match status" value="1"/>
</dbReference>
<dbReference type="InterPro" id="IPR036097">
    <property type="entry name" value="HisK_dim/P_sf"/>
</dbReference>
<dbReference type="Pfam" id="PF13426">
    <property type="entry name" value="PAS_9"/>
    <property type="match status" value="4"/>
</dbReference>
<dbReference type="InterPro" id="IPR000014">
    <property type="entry name" value="PAS"/>
</dbReference>
<evidence type="ECO:0000313" key="11">
    <source>
        <dbReference type="Proteomes" id="UP000648722"/>
    </source>
</evidence>
<dbReference type="SUPFAM" id="SSF55785">
    <property type="entry name" value="PYP-like sensor domain (PAS domain)"/>
    <property type="match status" value="6"/>
</dbReference>
<feature type="modified residue" description="4-aspartylphosphate" evidence="5">
    <location>
        <position position="1122"/>
    </location>
</feature>
<evidence type="ECO:0000259" key="7">
    <source>
        <dbReference type="PROSITE" id="PS50110"/>
    </source>
</evidence>
<dbReference type="PANTHER" id="PTHR45339">
    <property type="entry name" value="HYBRID SIGNAL TRANSDUCTION HISTIDINE KINASE J"/>
    <property type="match status" value="1"/>
</dbReference>
<dbReference type="InterPro" id="IPR035965">
    <property type="entry name" value="PAS-like_dom_sf"/>
</dbReference>
<dbReference type="SMART" id="SM00086">
    <property type="entry name" value="PAC"/>
    <property type="match status" value="3"/>
</dbReference>
<dbReference type="Pfam" id="PF08447">
    <property type="entry name" value="PAS_3"/>
    <property type="match status" value="1"/>
</dbReference>
<dbReference type="CDD" id="cd17546">
    <property type="entry name" value="REC_hyHK_CKI1_RcsC-like"/>
    <property type="match status" value="1"/>
</dbReference>
<dbReference type="SMART" id="SM00388">
    <property type="entry name" value="HisKA"/>
    <property type="match status" value="1"/>
</dbReference>
<comment type="caution">
    <text evidence="10">The sequence shown here is derived from an EMBL/GenBank/DDBJ whole genome shotgun (WGS) entry which is preliminary data.</text>
</comment>
<organism evidence="10 11">
    <name type="scientific">Glycocaulis albus</name>
    <dbReference type="NCBI Taxonomy" id="1382801"/>
    <lineage>
        <taxon>Bacteria</taxon>
        <taxon>Pseudomonadati</taxon>
        <taxon>Pseudomonadota</taxon>
        <taxon>Alphaproteobacteria</taxon>
        <taxon>Maricaulales</taxon>
        <taxon>Maricaulaceae</taxon>
        <taxon>Glycocaulis</taxon>
    </lineage>
</organism>
<dbReference type="Pfam" id="PF02518">
    <property type="entry name" value="HATPase_c"/>
    <property type="match status" value="1"/>
</dbReference>
<feature type="domain" description="PAS" evidence="8">
    <location>
        <begin position="709"/>
        <end position="759"/>
    </location>
</feature>
<dbReference type="Pfam" id="PF08448">
    <property type="entry name" value="PAS_4"/>
    <property type="match status" value="1"/>
</dbReference>
<dbReference type="EC" id="2.7.13.3" evidence="2"/>
<dbReference type="PANTHER" id="PTHR45339:SF1">
    <property type="entry name" value="HYBRID SIGNAL TRANSDUCTION HISTIDINE KINASE J"/>
    <property type="match status" value="1"/>
</dbReference>
<dbReference type="Gene3D" id="3.30.450.20">
    <property type="entry name" value="PAS domain"/>
    <property type="match status" value="6"/>
</dbReference>
<dbReference type="Gene3D" id="3.30.565.10">
    <property type="entry name" value="Histidine kinase-like ATPase, C-terminal domain"/>
    <property type="match status" value="1"/>
</dbReference>
<dbReference type="PRINTS" id="PR00344">
    <property type="entry name" value="BCTRLSENSOR"/>
</dbReference>
<dbReference type="InterPro" id="IPR036890">
    <property type="entry name" value="HATPase_C_sf"/>
</dbReference>
<dbReference type="InterPro" id="IPR013655">
    <property type="entry name" value="PAS_fold_3"/>
</dbReference>
<dbReference type="Pfam" id="PF00072">
    <property type="entry name" value="Response_reg"/>
    <property type="match status" value="1"/>
</dbReference>
<feature type="domain" description="PAC" evidence="9">
    <location>
        <begin position="762"/>
        <end position="814"/>
    </location>
</feature>
<dbReference type="PROSITE" id="PS50109">
    <property type="entry name" value="HIS_KIN"/>
    <property type="match status" value="1"/>
</dbReference>
<keyword evidence="4" id="KW-0902">Two-component regulatory system</keyword>
<dbReference type="SMART" id="SM00091">
    <property type="entry name" value="PAS"/>
    <property type="match status" value="6"/>
</dbReference>
<dbReference type="PROSITE" id="PS50113">
    <property type="entry name" value="PAC"/>
    <property type="match status" value="1"/>
</dbReference>
<evidence type="ECO:0000256" key="2">
    <source>
        <dbReference type="ARBA" id="ARBA00012438"/>
    </source>
</evidence>
<dbReference type="PROSITE" id="PS50110">
    <property type="entry name" value="RESPONSE_REGULATORY"/>
    <property type="match status" value="1"/>
</dbReference>
<dbReference type="InterPro" id="IPR000700">
    <property type="entry name" value="PAS-assoc_C"/>
</dbReference>
<dbReference type="Gene3D" id="3.40.50.2300">
    <property type="match status" value="1"/>
</dbReference>
<dbReference type="InterPro" id="IPR001789">
    <property type="entry name" value="Sig_transdc_resp-reg_receiver"/>
</dbReference>
<feature type="domain" description="Histidine kinase" evidence="6">
    <location>
        <begin position="832"/>
        <end position="1049"/>
    </location>
</feature>
<evidence type="ECO:0000313" key="10">
    <source>
        <dbReference type="EMBL" id="GGG97597.1"/>
    </source>
</evidence>
<comment type="catalytic activity">
    <reaction evidence="1">
        <text>ATP + protein L-histidine = ADP + protein N-phospho-L-histidine.</text>
        <dbReference type="EC" id="2.7.13.3"/>
    </reaction>
</comment>
<sequence>MTTELAHDIFFQNHPDPMLVYELATRRILVVNKAFRIRYGYTPDDLEALNLRLDELHTPEELERLVSNVAAVTEGLDRAGVWTTLSKAGEIIYAEVTSHTLTYAGKACELAVLRDVTASVEFERERAEQFEREAELRNRAEAAAYHFQSLFESAPGKLLVLEPENYTIVAISDAYLEAVMRRRSELMGRPLFDVFPDNPDDPEADGVAVITAVLDRVTETGLSEAVPLVRYPVERPLSEGGGFEDRWWLSIFSVVKGPDGGAQYIICRSEDVTGLIAGQGRVASELADELATRPLDLDLMMHSRELREATSRLNEREASIRTVERLLAIGQWQLDMQTLRLTWSDSTYRMYGLEPDPAGPDYDLYMSLVHPDDRDRANARFAEFTQSGRKIFDFWHRIVRPEDGRIIHVRGVGELTGPPGQQTMTGVVQDITGQLETDARLNEADRLLRLAGKSARFGAWRVDLQRQMVEWSEEVALIHDLPGTREVRVEEGINFYAPESIDRLREVYERCVETGEPFDEVLVIITAKGRRVWCRSIGEAERNAAGEVIAVRGAFQDISELVSARLESAELAERLQSTLNTMSDGFYLLDEDLCFSFVNEEAERALRTPRSQMLGKYVWDVFPQSVRDTLEPHYLQARQTGQTVTTGFQYEPFNAWFQVRIHPGAEGLAVYFQDVTVERQAQEQLQLLQAAVKHANDVVIITEGEIAPEGPRIVYVNDAFEQVFGYTAQEVLGGSTRMLHGPETSQETIARVLAAIDARQPVRTEIQHYTRSGEARWMDIDVVPIADASGQLTHWLSVERDITGRKQGEAELLAARDEAERANRLKSEFLANMSHEIRTPLNGVLGMSQLLARTGLDARQTRMIETVQTSGKALLSIINDILDLSKIEAGLMTLEPEAVEIDALCEQALSAVRGTAQNKALALDLAIDEAAPGHIIVDRRRLAQVLINLLGNAVKFTEAGSVWLNVDCPDSRTIRFEVADTGPGISPGQAEHIFDRFRQVDASYARRHEGAGLGLALCKEFAGLMGGHVTVHSRPGQGSRFAVHLPLIVTGAGDAPADQGGRPVSLPANPGRILIAEDNATNRDTLEMFLGELGVARPVCVTNGREAVDRALAEDFALVIMDVSMPVMSGLDAIREIRGSASPRRGVPILALTAHAAPQDREECLRAGANDYLAKPVDLDALASALSALMTVSAEA</sequence>
<evidence type="ECO:0000259" key="6">
    <source>
        <dbReference type="PROSITE" id="PS50109"/>
    </source>
</evidence>
<keyword evidence="3 5" id="KW-0597">Phosphoprotein</keyword>
<protein>
    <recommendedName>
        <fullName evidence="2">histidine kinase</fullName>
        <ecNumber evidence="2">2.7.13.3</ecNumber>
    </recommendedName>
</protein>